<dbReference type="GO" id="GO:0016887">
    <property type="term" value="F:ATP hydrolysis activity"/>
    <property type="evidence" value="ECO:0007669"/>
    <property type="project" value="TreeGrafter"/>
</dbReference>
<dbReference type="KEGG" id="aft:BBF96_03685"/>
<dbReference type="FunFam" id="3.40.50.300:FF:000398">
    <property type="entry name" value="Type IV pilus assembly ATPase PilB"/>
    <property type="match status" value="1"/>
</dbReference>
<sequence length="505" mass="57404">MDKGGIKMVFQKNITEVGYRLPRDYVQKHRVVPLGLEEGKPVIAIPEGLSLEIRQELEIFFNQKLIFRTYESDELDKFVQEFLDSEGETIEGMLESINSDDYAGSDLYFSQNIENLEDLAQEAPIIRLVNLIISEALKERASDIHLEPFEDHVKLRYRIDGILYEKTPPPKNLFPAIITRIKIMANLDIAERRLPQDGRIRIRIAGREVDIRVSTVPTIYGESLVMRLLDQSSVLLNLEELGFEPDTLEQVYKNLNFINGIILVTGPTGSGKTTTLYSCLNRMNVPEKKILTVEDPVEYHLAGINQMQVNEKIGFTFATGLRSILRQDPDIIMVGEMRDLETARMGIQAALTGHLVFSTIHTNDSASTITRLIDMGVEDYLVASTLRCILAQRLVRRICSNCKEEYKPHLAEIKAIGLSDDLNITFYRGRGCEECNYSGYRGRIGIYELMNITPEIEEMITQRRNANEIKKVACGQGMVTLREDGLRKVKRGITTIEEVLRVTQV</sequence>
<dbReference type="Gene3D" id="3.30.450.90">
    <property type="match status" value="1"/>
</dbReference>
<dbReference type="Pfam" id="PF00437">
    <property type="entry name" value="T2SSE"/>
    <property type="match status" value="1"/>
</dbReference>
<dbReference type="InterPro" id="IPR027417">
    <property type="entry name" value="P-loop_NTPase"/>
</dbReference>
<proteinExistence type="inferred from homology"/>
<keyword evidence="2" id="KW-0813">Transport</keyword>
<dbReference type="Gene3D" id="3.40.50.300">
    <property type="entry name" value="P-loop containing nucleotide triphosphate hydrolases"/>
    <property type="match status" value="1"/>
</dbReference>
<organism evidence="10 11">
    <name type="scientific">Anoxybacter fermentans</name>
    <dbReference type="NCBI Taxonomy" id="1323375"/>
    <lineage>
        <taxon>Bacteria</taxon>
        <taxon>Bacillati</taxon>
        <taxon>Bacillota</taxon>
        <taxon>Clostridia</taxon>
        <taxon>Halanaerobiales</taxon>
        <taxon>Anoxybacter</taxon>
    </lineage>
</organism>
<dbReference type="PANTHER" id="PTHR30258">
    <property type="entry name" value="TYPE II SECRETION SYSTEM PROTEIN GSPE-RELATED"/>
    <property type="match status" value="1"/>
</dbReference>
<keyword evidence="11" id="KW-1185">Reference proteome</keyword>
<evidence type="ECO:0000256" key="8">
    <source>
        <dbReference type="ARBA" id="ARBA00034006"/>
    </source>
</evidence>
<dbReference type="GO" id="GO:0008564">
    <property type="term" value="F:protein-exporting ATPase activity"/>
    <property type="evidence" value="ECO:0007669"/>
    <property type="project" value="UniProtKB-EC"/>
</dbReference>
<dbReference type="InterPro" id="IPR037257">
    <property type="entry name" value="T2SS_E_N_sf"/>
</dbReference>
<accession>A0A3Q9HPH1</accession>
<evidence type="ECO:0000256" key="2">
    <source>
        <dbReference type="ARBA" id="ARBA00022448"/>
    </source>
</evidence>
<evidence type="ECO:0000259" key="9">
    <source>
        <dbReference type="PROSITE" id="PS00662"/>
    </source>
</evidence>
<dbReference type="GO" id="GO:0015627">
    <property type="term" value="C:type II protein secretion system complex"/>
    <property type="evidence" value="ECO:0007669"/>
    <property type="project" value="InterPro"/>
</dbReference>
<evidence type="ECO:0000256" key="4">
    <source>
        <dbReference type="ARBA" id="ARBA00022840"/>
    </source>
</evidence>
<evidence type="ECO:0000256" key="5">
    <source>
        <dbReference type="ARBA" id="ARBA00022927"/>
    </source>
</evidence>
<dbReference type="PANTHER" id="PTHR30258:SF2">
    <property type="entry name" value="COMG OPERON PROTEIN 1"/>
    <property type="match status" value="1"/>
</dbReference>
<comment type="similarity">
    <text evidence="1">Belongs to the GSP E family.</text>
</comment>
<dbReference type="GO" id="GO:0005886">
    <property type="term" value="C:plasma membrane"/>
    <property type="evidence" value="ECO:0007669"/>
    <property type="project" value="TreeGrafter"/>
</dbReference>
<name>A0A3Q9HPH1_9FIRM</name>
<comment type="catalytic activity">
    <reaction evidence="8">
        <text>ATP + H2O + cellular proteinSide 1 = ADP + phosphate + cellular proteinSide 2.</text>
        <dbReference type="EC" id="7.4.2.8"/>
    </reaction>
</comment>
<dbReference type="NCBIfam" id="TIGR02533">
    <property type="entry name" value="type_II_gspE"/>
    <property type="match status" value="1"/>
</dbReference>
<keyword evidence="5" id="KW-0653">Protein transport</keyword>
<gene>
    <name evidence="10" type="ORF">BBF96_03685</name>
</gene>
<dbReference type="Proteomes" id="UP000267250">
    <property type="component" value="Chromosome"/>
</dbReference>
<dbReference type="InterPro" id="IPR001482">
    <property type="entry name" value="T2SS/T4SS_dom"/>
</dbReference>
<dbReference type="GO" id="GO:0015628">
    <property type="term" value="P:protein secretion by the type II secretion system"/>
    <property type="evidence" value="ECO:0007669"/>
    <property type="project" value="InterPro"/>
</dbReference>
<evidence type="ECO:0000256" key="3">
    <source>
        <dbReference type="ARBA" id="ARBA00022741"/>
    </source>
</evidence>
<dbReference type="InterPro" id="IPR003593">
    <property type="entry name" value="AAA+_ATPase"/>
</dbReference>
<dbReference type="EMBL" id="CP016379">
    <property type="protein sequence ID" value="AZR72563.1"/>
    <property type="molecule type" value="Genomic_DNA"/>
</dbReference>
<dbReference type="SMART" id="SM00382">
    <property type="entry name" value="AAA"/>
    <property type="match status" value="1"/>
</dbReference>
<evidence type="ECO:0000256" key="6">
    <source>
        <dbReference type="ARBA" id="ARBA00022967"/>
    </source>
</evidence>
<evidence type="ECO:0000256" key="1">
    <source>
        <dbReference type="ARBA" id="ARBA00006611"/>
    </source>
</evidence>
<protein>
    <recommendedName>
        <fullName evidence="7">protein-secreting ATPase</fullName>
        <ecNumber evidence="7">7.4.2.8</ecNumber>
    </recommendedName>
</protein>
<keyword evidence="4" id="KW-0067">ATP-binding</keyword>
<evidence type="ECO:0000313" key="10">
    <source>
        <dbReference type="EMBL" id="AZR72563.1"/>
    </source>
</evidence>
<dbReference type="PROSITE" id="PS00662">
    <property type="entry name" value="T2SP_E"/>
    <property type="match status" value="1"/>
</dbReference>
<dbReference type="SUPFAM" id="SSF160246">
    <property type="entry name" value="EspE N-terminal domain-like"/>
    <property type="match status" value="1"/>
</dbReference>
<feature type="domain" description="Bacterial type II secretion system protein E" evidence="9">
    <location>
        <begin position="325"/>
        <end position="339"/>
    </location>
</feature>
<dbReference type="EC" id="7.4.2.8" evidence="7"/>
<dbReference type="AlphaFoldDB" id="A0A3Q9HPH1"/>
<evidence type="ECO:0000256" key="7">
    <source>
        <dbReference type="ARBA" id="ARBA00024382"/>
    </source>
</evidence>
<keyword evidence="3" id="KW-0547">Nucleotide-binding</keyword>
<dbReference type="InterPro" id="IPR013369">
    <property type="entry name" value="T2SS_GspE"/>
</dbReference>
<dbReference type="SUPFAM" id="SSF52540">
    <property type="entry name" value="P-loop containing nucleoside triphosphate hydrolases"/>
    <property type="match status" value="1"/>
</dbReference>
<dbReference type="GO" id="GO:0005524">
    <property type="term" value="F:ATP binding"/>
    <property type="evidence" value="ECO:0007669"/>
    <property type="project" value="UniProtKB-KW"/>
</dbReference>
<evidence type="ECO:0000313" key="11">
    <source>
        <dbReference type="Proteomes" id="UP000267250"/>
    </source>
</evidence>
<dbReference type="InterPro" id="IPR007831">
    <property type="entry name" value="T2SS_GspE_N"/>
</dbReference>
<dbReference type="Pfam" id="PF05157">
    <property type="entry name" value="MshEN"/>
    <property type="match status" value="1"/>
</dbReference>
<dbReference type="CDD" id="cd01129">
    <property type="entry name" value="PulE-GspE-like"/>
    <property type="match status" value="1"/>
</dbReference>
<keyword evidence="6" id="KW-1278">Translocase</keyword>
<reference evidence="10 11" key="1">
    <citation type="submission" date="2016-07" db="EMBL/GenBank/DDBJ databases">
        <title>Genome and transcriptome analysis of iron-reducing fermentative bacteria Anoxybacter fermentans.</title>
        <authorList>
            <person name="Zeng X."/>
            <person name="Shao Z."/>
        </authorList>
    </citation>
    <scope>NUCLEOTIDE SEQUENCE [LARGE SCALE GENOMIC DNA]</scope>
    <source>
        <strain evidence="10 11">DY22613</strain>
    </source>
</reference>
<dbReference type="FunFam" id="3.30.450.90:FF:000001">
    <property type="entry name" value="Type II secretion system ATPase GspE"/>
    <property type="match status" value="1"/>
</dbReference>